<proteinExistence type="predicted"/>
<evidence type="ECO:0000313" key="3">
    <source>
        <dbReference type="Proteomes" id="UP001187682"/>
    </source>
</evidence>
<organism evidence="2 3">
    <name type="scientific">Cephalotrichum gorgonifer</name>
    <dbReference type="NCBI Taxonomy" id="2041049"/>
    <lineage>
        <taxon>Eukaryota</taxon>
        <taxon>Fungi</taxon>
        <taxon>Dikarya</taxon>
        <taxon>Ascomycota</taxon>
        <taxon>Pezizomycotina</taxon>
        <taxon>Sordariomycetes</taxon>
        <taxon>Hypocreomycetidae</taxon>
        <taxon>Microascales</taxon>
        <taxon>Microascaceae</taxon>
        <taxon>Cephalotrichum</taxon>
    </lineage>
</organism>
<comment type="caution">
    <text evidence="2">The sequence shown here is derived from an EMBL/GenBank/DDBJ whole genome shotgun (WGS) entry which is preliminary data.</text>
</comment>
<evidence type="ECO:0000313" key="2">
    <source>
        <dbReference type="EMBL" id="SPO04266.1"/>
    </source>
</evidence>
<keyword evidence="3" id="KW-1185">Reference proteome</keyword>
<reference evidence="2" key="1">
    <citation type="submission" date="2018-03" db="EMBL/GenBank/DDBJ databases">
        <authorList>
            <person name="Guldener U."/>
        </authorList>
    </citation>
    <scope>NUCLEOTIDE SEQUENCE</scope>
</reference>
<feature type="region of interest" description="Disordered" evidence="1">
    <location>
        <begin position="142"/>
        <end position="196"/>
    </location>
</feature>
<accession>A0AAE8N0L7</accession>
<gene>
    <name evidence="2" type="ORF">DNG_06949</name>
</gene>
<protein>
    <submittedName>
        <fullName evidence="2">Uncharacterized protein</fullName>
    </submittedName>
</protein>
<name>A0AAE8N0L7_9PEZI</name>
<dbReference type="Proteomes" id="UP001187682">
    <property type="component" value="Unassembled WGS sequence"/>
</dbReference>
<sequence>MDGPVFLGAILGAEIEAVDNCQDTSLNKSTPVRRVHNGPYLPPFKTKSPIPHPVLPRCAIINSSSVYPNLFEFHPPLAPLFTYETFCVTNGHCLSGLRLWQPEMMHTEPQRANTLPPTRPTRPKFNSMLTSDRLRESYLFRAPQSDPLRKPRRSVFRETGLDDAASDVSDASSVAQTPVAAMAPAASPGAEKTDLA</sequence>
<evidence type="ECO:0000256" key="1">
    <source>
        <dbReference type="SAM" id="MobiDB-lite"/>
    </source>
</evidence>
<dbReference type="EMBL" id="ONZQ02000010">
    <property type="protein sequence ID" value="SPO04266.1"/>
    <property type="molecule type" value="Genomic_DNA"/>
</dbReference>
<dbReference type="AlphaFoldDB" id="A0AAE8N0L7"/>
<feature type="compositionally biased region" description="Low complexity" evidence="1">
    <location>
        <begin position="162"/>
        <end position="190"/>
    </location>
</feature>